<dbReference type="Proteomes" id="UP001157502">
    <property type="component" value="Chromosome 34"/>
</dbReference>
<gene>
    <name evidence="1" type="ORF">DPEC_G00342800</name>
</gene>
<name>A0ACC2F5W0_DALPE</name>
<reference evidence="1" key="1">
    <citation type="submission" date="2021-05" db="EMBL/GenBank/DDBJ databases">
        <authorList>
            <person name="Pan Q."/>
            <person name="Jouanno E."/>
            <person name="Zahm M."/>
            <person name="Klopp C."/>
            <person name="Cabau C."/>
            <person name="Louis A."/>
            <person name="Berthelot C."/>
            <person name="Parey E."/>
            <person name="Roest Crollius H."/>
            <person name="Montfort J."/>
            <person name="Robinson-Rechavi M."/>
            <person name="Bouchez O."/>
            <person name="Lampietro C."/>
            <person name="Lopez Roques C."/>
            <person name="Donnadieu C."/>
            <person name="Postlethwait J."/>
            <person name="Bobe J."/>
            <person name="Dillon D."/>
            <person name="Chandos A."/>
            <person name="von Hippel F."/>
            <person name="Guiguen Y."/>
        </authorList>
    </citation>
    <scope>NUCLEOTIDE SEQUENCE</scope>
    <source>
        <strain evidence="1">YG-Jan2019</strain>
    </source>
</reference>
<comment type="caution">
    <text evidence="1">The sequence shown here is derived from an EMBL/GenBank/DDBJ whole genome shotgun (WGS) entry which is preliminary data.</text>
</comment>
<accession>A0ACC2F5W0</accession>
<dbReference type="EMBL" id="CM055761">
    <property type="protein sequence ID" value="KAJ7986718.1"/>
    <property type="molecule type" value="Genomic_DNA"/>
</dbReference>
<proteinExistence type="predicted"/>
<evidence type="ECO:0000313" key="2">
    <source>
        <dbReference type="Proteomes" id="UP001157502"/>
    </source>
</evidence>
<organism evidence="1 2">
    <name type="scientific">Dallia pectoralis</name>
    <name type="common">Alaska blackfish</name>
    <dbReference type="NCBI Taxonomy" id="75939"/>
    <lineage>
        <taxon>Eukaryota</taxon>
        <taxon>Metazoa</taxon>
        <taxon>Chordata</taxon>
        <taxon>Craniata</taxon>
        <taxon>Vertebrata</taxon>
        <taxon>Euteleostomi</taxon>
        <taxon>Actinopterygii</taxon>
        <taxon>Neopterygii</taxon>
        <taxon>Teleostei</taxon>
        <taxon>Protacanthopterygii</taxon>
        <taxon>Esociformes</taxon>
        <taxon>Umbridae</taxon>
        <taxon>Dallia</taxon>
    </lineage>
</organism>
<sequence length="76" mass="8388">MFSLSLCISPESAQTSSALRCAVITCRSHASPPNQFAYRSSRAKEETRAFVCWTAAHTAGENFSTPTQRDIDCIHH</sequence>
<keyword evidence="2" id="KW-1185">Reference proteome</keyword>
<protein>
    <submittedName>
        <fullName evidence="1">Uncharacterized protein</fullName>
    </submittedName>
</protein>
<evidence type="ECO:0000313" key="1">
    <source>
        <dbReference type="EMBL" id="KAJ7986718.1"/>
    </source>
</evidence>